<dbReference type="InterPro" id="IPR001314">
    <property type="entry name" value="Peptidase_S1A"/>
</dbReference>
<dbReference type="Gene3D" id="2.40.10.10">
    <property type="entry name" value="Trypsin-like serine proteases"/>
    <property type="match status" value="3"/>
</dbReference>
<reference evidence="8" key="2">
    <citation type="submission" date="2025-08" db="UniProtKB">
        <authorList>
            <consortium name="Ensembl"/>
        </authorList>
    </citation>
    <scope>IDENTIFICATION</scope>
</reference>
<evidence type="ECO:0000256" key="4">
    <source>
        <dbReference type="ARBA" id="ARBA00023157"/>
    </source>
</evidence>
<dbReference type="InterPro" id="IPR051487">
    <property type="entry name" value="Ser/Thr_Proteases_Immune/Dev"/>
</dbReference>
<reference evidence="8" key="3">
    <citation type="submission" date="2025-09" db="UniProtKB">
        <authorList>
            <consortium name="Ensembl"/>
        </authorList>
    </citation>
    <scope>IDENTIFICATION</scope>
</reference>
<dbReference type="PRINTS" id="PR00722">
    <property type="entry name" value="CHYMOTRYPSIN"/>
</dbReference>
<dbReference type="InterPro" id="IPR018114">
    <property type="entry name" value="TRYPSIN_HIS"/>
</dbReference>
<dbReference type="GO" id="GO:0004252">
    <property type="term" value="F:serine-type endopeptidase activity"/>
    <property type="evidence" value="ECO:0007669"/>
    <property type="project" value="InterPro"/>
</dbReference>
<dbReference type="Proteomes" id="UP000001595">
    <property type="component" value="Chromosome 3"/>
</dbReference>
<keyword evidence="9" id="KW-1185">Reference proteome</keyword>
<evidence type="ECO:0000256" key="2">
    <source>
        <dbReference type="ARBA" id="ARBA00022801"/>
    </source>
</evidence>
<evidence type="ECO:0000259" key="7">
    <source>
        <dbReference type="PROSITE" id="PS50240"/>
    </source>
</evidence>
<dbReference type="Ensembl" id="ENSPPYT00000043391.1">
    <property type="protein sequence ID" value="ENSPPYP00000025419.1"/>
    <property type="gene ID" value="ENSPPYG00000038258.1"/>
</dbReference>
<comment type="similarity">
    <text evidence="5">Belongs to the peptidase S1 family. CLIP subfamily.</text>
</comment>
<dbReference type="InterPro" id="IPR009003">
    <property type="entry name" value="Peptidase_S1_PA"/>
</dbReference>
<dbReference type="PANTHER" id="PTHR24256">
    <property type="entry name" value="TRYPTASE-RELATED"/>
    <property type="match status" value="1"/>
</dbReference>
<evidence type="ECO:0000256" key="6">
    <source>
        <dbReference type="SAM" id="MobiDB-lite"/>
    </source>
</evidence>
<dbReference type="GeneTree" id="ENSGT00940000162593"/>
<keyword evidence="2" id="KW-0378">Hydrolase</keyword>
<keyword evidence="4" id="KW-1015">Disulfide bond</keyword>
<feature type="region of interest" description="Disordered" evidence="6">
    <location>
        <begin position="452"/>
        <end position="474"/>
    </location>
</feature>
<evidence type="ECO:0000256" key="5">
    <source>
        <dbReference type="ARBA" id="ARBA00024195"/>
    </source>
</evidence>
<evidence type="ECO:0000313" key="8">
    <source>
        <dbReference type="Ensembl" id="ENSPPYP00000025419.1"/>
    </source>
</evidence>
<dbReference type="SUPFAM" id="SSF50494">
    <property type="entry name" value="Trypsin-like serine proteases"/>
    <property type="match status" value="2"/>
</dbReference>
<evidence type="ECO:0000256" key="3">
    <source>
        <dbReference type="ARBA" id="ARBA00022825"/>
    </source>
</evidence>
<protein>
    <recommendedName>
        <fullName evidence="7">Peptidase S1 domain-containing protein</fullName>
    </recommendedName>
</protein>
<evidence type="ECO:0000256" key="1">
    <source>
        <dbReference type="ARBA" id="ARBA00022670"/>
    </source>
</evidence>
<evidence type="ECO:0000313" key="9">
    <source>
        <dbReference type="Proteomes" id="UP000001595"/>
    </source>
</evidence>
<feature type="compositionally biased region" description="Basic and acidic residues" evidence="6">
    <location>
        <begin position="461"/>
        <end position="474"/>
    </location>
</feature>
<name>A0A8I5YJD1_PONAB</name>
<reference evidence="8 9" key="1">
    <citation type="submission" date="2008-02" db="EMBL/GenBank/DDBJ databases">
        <title>A 6x draft sequence assembly of the Pongo pygmaeus abelii genome.</title>
        <authorList>
            <person name="Wilson R.K."/>
            <person name="Mardis E."/>
        </authorList>
    </citation>
    <scope>NUCLEOTIDE SEQUENCE [LARGE SCALE GENOMIC DNA]</scope>
</reference>
<dbReference type="SMART" id="SM00020">
    <property type="entry name" value="Tryp_SPc"/>
    <property type="match status" value="1"/>
</dbReference>
<dbReference type="PROSITE" id="PS50240">
    <property type="entry name" value="TRYPSIN_DOM"/>
    <property type="match status" value="1"/>
</dbReference>
<dbReference type="GO" id="GO:0006508">
    <property type="term" value="P:proteolysis"/>
    <property type="evidence" value="ECO:0007669"/>
    <property type="project" value="UniProtKB-KW"/>
</dbReference>
<dbReference type="PROSITE" id="PS00134">
    <property type="entry name" value="TRYPSIN_HIS"/>
    <property type="match status" value="1"/>
</dbReference>
<sequence length="474" mass="52272">MACGPGDLQSLTSPLSSARLDYQPYIEGPWLRACGQTNVSCRVVKGKLVEVGKWPWQVSILFLGTYICSGSLIHHQWVLTAAHCLQRSKDPSLYSVMVGVHQLPGNGTQLLLTRMVIHKDFSNLMSQDIALLKLRDSISWSPFVQPVCLPNIKFKPSIGSLCWVIGWGTTGKKVTPSTPYSLHEVAVRIVNNDICKQRYRFLFLKDKKGFIGNDVLCARSEWGLDTCQVDSGSSLVCQMNKTWIQIGVVSWSFSCGQRHFPGCWGAGEAPGALSTADPADQSVQCVPKATCPSSRPRLLRQAPTTHTLLSTTMETQSPVSEGKIDPYHSCGFSYEQDPTLRDPEAMARRWPWMVSVRANDTHICAGTIIASQWVLTVAHCLIRRDVIYSVRVGSPWIDQMTQTASDVPVLQAGDFPRLTELRPGTGTHYSGRQEEEAVLSLHGGVWEGSAGKRHVASVPDHSGEGSHHPEQQRV</sequence>
<dbReference type="AlphaFoldDB" id="A0A8I5YJD1"/>
<keyword evidence="3" id="KW-0720">Serine protease</keyword>
<dbReference type="Pfam" id="PF00089">
    <property type="entry name" value="Trypsin"/>
    <property type="match status" value="2"/>
</dbReference>
<dbReference type="FunFam" id="2.40.10.10:FF:000039">
    <property type="entry name" value="Brain-specific serine protease 4"/>
    <property type="match status" value="1"/>
</dbReference>
<dbReference type="CDD" id="cd00190">
    <property type="entry name" value="Tryp_SPc"/>
    <property type="match status" value="1"/>
</dbReference>
<proteinExistence type="inferred from homology"/>
<accession>A0A8I5YJD1</accession>
<dbReference type="InterPro" id="IPR001254">
    <property type="entry name" value="Trypsin_dom"/>
</dbReference>
<organism evidence="8 9">
    <name type="scientific">Pongo abelii</name>
    <name type="common">Sumatran orangutan</name>
    <name type="synonym">Pongo pygmaeus abelii</name>
    <dbReference type="NCBI Taxonomy" id="9601"/>
    <lineage>
        <taxon>Eukaryota</taxon>
        <taxon>Metazoa</taxon>
        <taxon>Chordata</taxon>
        <taxon>Craniata</taxon>
        <taxon>Vertebrata</taxon>
        <taxon>Euteleostomi</taxon>
        <taxon>Mammalia</taxon>
        <taxon>Eutheria</taxon>
        <taxon>Euarchontoglires</taxon>
        <taxon>Primates</taxon>
        <taxon>Haplorrhini</taxon>
        <taxon>Catarrhini</taxon>
        <taxon>Hominidae</taxon>
        <taxon>Pongo</taxon>
    </lineage>
</organism>
<dbReference type="InterPro" id="IPR043504">
    <property type="entry name" value="Peptidase_S1_PA_chymotrypsin"/>
</dbReference>
<keyword evidence="1" id="KW-0645">Protease</keyword>
<feature type="domain" description="Peptidase S1" evidence="7">
    <location>
        <begin position="43"/>
        <end position="358"/>
    </location>
</feature>